<evidence type="ECO:0000256" key="1">
    <source>
        <dbReference type="PROSITE-ProRule" id="PRU00339"/>
    </source>
</evidence>
<evidence type="ECO:0000313" key="2">
    <source>
        <dbReference type="EMBL" id="SLM19606.1"/>
    </source>
</evidence>
<dbReference type="InterPro" id="IPR019734">
    <property type="entry name" value="TPR_rpt"/>
</dbReference>
<protein>
    <submittedName>
        <fullName evidence="2">Uncharacterized protein</fullName>
    </submittedName>
</protein>
<feature type="repeat" description="TPR" evidence="1">
    <location>
        <begin position="101"/>
        <end position="134"/>
    </location>
</feature>
<name>A0A3P3XTL1_9SPIR</name>
<dbReference type="Pfam" id="PF13174">
    <property type="entry name" value="TPR_6"/>
    <property type="match status" value="1"/>
</dbReference>
<dbReference type="AlphaFoldDB" id="A0A3P3XTL1"/>
<keyword evidence="1" id="KW-0802">TPR repeat</keyword>
<dbReference type="Gene3D" id="1.25.40.10">
    <property type="entry name" value="Tetratricopeptide repeat domain"/>
    <property type="match status" value="1"/>
</dbReference>
<dbReference type="InterPro" id="IPR011990">
    <property type="entry name" value="TPR-like_helical_dom_sf"/>
</dbReference>
<dbReference type="PROSITE" id="PS50005">
    <property type="entry name" value="TPR"/>
    <property type="match status" value="1"/>
</dbReference>
<dbReference type="EMBL" id="FWDO01000007">
    <property type="protein sequence ID" value="SLM19606.1"/>
    <property type="molecule type" value="Genomic_DNA"/>
</dbReference>
<dbReference type="SMART" id="SM00028">
    <property type="entry name" value="TPR"/>
    <property type="match status" value="3"/>
</dbReference>
<reference evidence="2" key="1">
    <citation type="submission" date="2017-02" db="EMBL/GenBank/DDBJ databases">
        <authorList>
            <person name="Regsiter A."/>
            <person name="William W."/>
        </authorList>
    </citation>
    <scope>NUCLEOTIDE SEQUENCE</scope>
    <source>
        <strain evidence="2">BdmA 4</strain>
    </source>
</reference>
<dbReference type="Pfam" id="PF13432">
    <property type="entry name" value="TPR_16"/>
    <property type="match status" value="1"/>
</dbReference>
<proteinExistence type="predicted"/>
<accession>A0A3P3XTL1</accession>
<organism evidence="2">
    <name type="scientific">uncultured spirochete</name>
    <dbReference type="NCBI Taxonomy" id="156406"/>
    <lineage>
        <taxon>Bacteria</taxon>
        <taxon>Pseudomonadati</taxon>
        <taxon>Spirochaetota</taxon>
        <taxon>Spirochaetia</taxon>
        <taxon>Spirochaetales</taxon>
        <taxon>environmental samples</taxon>
    </lineage>
</organism>
<dbReference type="SUPFAM" id="SSF48452">
    <property type="entry name" value="TPR-like"/>
    <property type="match status" value="1"/>
</dbReference>
<gene>
    <name evidence="2" type="ORF">SPIRO4BDMA_70028</name>
</gene>
<sequence>MKRLAIGCFLIFLNIGFLLYAQANPVALDEFGSAFDMFKRGDFQNAGASFAHLYQTWPEDVLAADSCFMAARAYFNAGDYPASYGFCEEFLQSYPGHSNIPDMEFQRGRILFKMGRFKEATLAFNAFLDKYPDSTLYPSAFFWKAESLYCLGDIARALPLFNEIREKWPGSEQASLAAWRLNVMGLEAREAKYLRLAAFESERNSAGEIVEMQKEAYREQQYLRDYLLLKSLRGRNNFPAPSASPLNMKYSSRNDKLDMLLDAKKRALDLLISKIKEYLKEIAP</sequence>